<organism evidence="2 3">
    <name type="scientific">Gigaspora margarita</name>
    <dbReference type="NCBI Taxonomy" id="4874"/>
    <lineage>
        <taxon>Eukaryota</taxon>
        <taxon>Fungi</taxon>
        <taxon>Fungi incertae sedis</taxon>
        <taxon>Mucoromycota</taxon>
        <taxon>Glomeromycotina</taxon>
        <taxon>Glomeromycetes</taxon>
        <taxon>Diversisporales</taxon>
        <taxon>Gigasporaceae</taxon>
        <taxon>Gigaspora</taxon>
    </lineage>
</organism>
<sequence length="82" mass="8630">MVANIAFSQSEAVWLRWEDVQSMTGSEYLSELQTGEVSSIIDVDDPPGTTSADETPGTTTDELPGATTDEPPGATNGCKLLP</sequence>
<name>A0ABM8W6J2_GIGMA</name>
<keyword evidence="3" id="KW-1185">Reference proteome</keyword>
<accession>A0ABM8W6J2</accession>
<evidence type="ECO:0000313" key="3">
    <source>
        <dbReference type="Proteomes" id="UP000789901"/>
    </source>
</evidence>
<feature type="region of interest" description="Disordered" evidence="1">
    <location>
        <begin position="37"/>
        <end position="82"/>
    </location>
</feature>
<proteinExistence type="predicted"/>
<gene>
    <name evidence="2" type="ORF">GMARGA_LOCUS3956</name>
</gene>
<protein>
    <submittedName>
        <fullName evidence="2">9617_t:CDS:1</fullName>
    </submittedName>
</protein>
<comment type="caution">
    <text evidence="2">The sequence shown here is derived from an EMBL/GenBank/DDBJ whole genome shotgun (WGS) entry which is preliminary data.</text>
</comment>
<reference evidence="2 3" key="1">
    <citation type="submission" date="2021-06" db="EMBL/GenBank/DDBJ databases">
        <authorList>
            <person name="Kallberg Y."/>
            <person name="Tangrot J."/>
            <person name="Rosling A."/>
        </authorList>
    </citation>
    <scope>NUCLEOTIDE SEQUENCE [LARGE SCALE GENOMIC DNA]</scope>
    <source>
        <strain evidence="2 3">120-4 pot B 10/14</strain>
    </source>
</reference>
<feature type="compositionally biased region" description="Polar residues" evidence="1">
    <location>
        <begin position="48"/>
        <end position="61"/>
    </location>
</feature>
<dbReference type="Proteomes" id="UP000789901">
    <property type="component" value="Unassembled WGS sequence"/>
</dbReference>
<evidence type="ECO:0000256" key="1">
    <source>
        <dbReference type="SAM" id="MobiDB-lite"/>
    </source>
</evidence>
<evidence type="ECO:0000313" key="2">
    <source>
        <dbReference type="EMBL" id="CAG8538290.1"/>
    </source>
</evidence>
<dbReference type="EMBL" id="CAJVQB010001496">
    <property type="protein sequence ID" value="CAG8538290.1"/>
    <property type="molecule type" value="Genomic_DNA"/>
</dbReference>